<accession>A0A450WQU9</accession>
<protein>
    <submittedName>
        <fullName evidence="1">Uncharacterized protein</fullName>
    </submittedName>
</protein>
<evidence type="ECO:0000313" key="1">
    <source>
        <dbReference type="EMBL" id="VFK19417.1"/>
    </source>
</evidence>
<proteinExistence type="predicted"/>
<reference evidence="1" key="1">
    <citation type="submission" date="2019-02" db="EMBL/GenBank/DDBJ databases">
        <authorList>
            <person name="Gruber-Vodicka R. H."/>
            <person name="Seah K. B. B."/>
        </authorList>
    </citation>
    <scope>NUCLEOTIDE SEQUENCE</scope>
    <source>
        <strain evidence="1">BECK_S312</strain>
    </source>
</reference>
<sequence length="134" mass="14346">MSTEIMLKNSFDVADALAQASAIILDYRVASKGKLSEKQATDLESCEDHLDAMVALFRARGIRIIGKKADKAAKKLETAIKQGQKALKGVQEIKDAIKAATAVVDLAVAVLARDAKGIITAIKNLNKIAALEER</sequence>
<dbReference type="EMBL" id="CAADFM010000223">
    <property type="protein sequence ID" value="VFK19417.1"/>
    <property type="molecule type" value="Genomic_DNA"/>
</dbReference>
<organism evidence="1">
    <name type="scientific">Candidatus Kentrum sp. LPFa</name>
    <dbReference type="NCBI Taxonomy" id="2126335"/>
    <lineage>
        <taxon>Bacteria</taxon>
        <taxon>Pseudomonadati</taxon>
        <taxon>Pseudomonadota</taxon>
        <taxon>Gammaproteobacteria</taxon>
        <taxon>Candidatus Kentrum</taxon>
    </lineage>
</organism>
<dbReference type="AlphaFoldDB" id="A0A450WQU9"/>
<gene>
    <name evidence="1" type="ORF">BECKLPF1236A_GA0070988_102235</name>
</gene>
<name>A0A450WQU9_9GAMM</name>